<dbReference type="PANTHER" id="PTHR33885">
    <property type="entry name" value="PHAGE SHOCK PROTEIN C"/>
    <property type="match status" value="1"/>
</dbReference>
<feature type="domain" description="Phage shock protein PspC N-terminal" evidence="7">
    <location>
        <begin position="8"/>
        <end position="63"/>
    </location>
</feature>
<sequence>MPKFDKKKKLYRSGKNKILGGVCGGMAEYFDVDPTLVRLIWILLALNGTGVLAYILAWLVMPPNPKHKW</sequence>
<proteinExistence type="predicted"/>
<dbReference type="InterPro" id="IPR007168">
    <property type="entry name" value="Phageshock_PspC_N"/>
</dbReference>
<dbReference type="Proteomes" id="UP000510821">
    <property type="component" value="Chromosome"/>
</dbReference>
<comment type="subcellular location">
    <subcellularLocation>
        <location evidence="1">Cell membrane</location>
        <topology evidence="1">Single-pass membrane protein</topology>
    </subcellularLocation>
</comment>
<keyword evidence="4 6" id="KW-1133">Transmembrane helix</keyword>
<keyword evidence="3 6" id="KW-0812">Transmembrane</keyword>
<evidence type="ECO:0000313" key="9">
    <source>
        <dbReference type="Proteomes" id="UP000510821"/>
    </source>
</evidence>
<gene>
    <name evidence="8" type="ORF">Sv326_0080</name>
</gene>
<evidence type="ECO:0000256" key="6">
    <source>
        <dbReference type="SAM" id="Phobius"/>
    </source>
</evidence>
<accession>A0A7D6BG51</accession>
<evidence type="ECO:0000259" key="7">
    <source>
        <dbReference type="Pfam" id="PF04024"/>
    </source>
</evidence>
<dbReference type="Pfam" id="PF04024">
    <property type="entry name" value="PspC"/>
    <property type="match status" value="1"/>
</dbReference>
<evidence type="ECO:0000256" key="1">
    <source>
        <dbReference type="ARBA" id="ARBA00004162"/>
    </source>
</evidence>
<dbReference type="KEGG" id="flt:Sv326_0080"/>
<evidence type="ECO:0000256" key="5">
    <source>
        <dbReference type="ARBA" id="ARBA00023136"/>
    </source>
</evidence>
<evidence type="ECO:0000313" key="8">
    <source>
        <dbReference type="EMBL" id="QLJ52255.1"/>
    </source>
</evidence>
<evidence type="ECO:0000256" key="3">
    <source>
        <dbReference type="ARBA" id="ARBA00022692"/>
    </source>
</evidence>
<reference evidence="9" key="1">
    <citation type="submission" date="2020-07" db="EMBL/GenBank/DDBJ databases">
        <title>Metabolic diversity and evolutionary history of the archaeal phylum ###Micrarchaeota### uncovered from a freshwater lake metagenome.</title>
        <authorList>
            <person name="Kadnikov V.V."/>
            <person name="Savvichev A.S."/>
            <person name="Mardanov A.V."/>
            <person name="Beletsky A.V."/>
            <person name="Chupakov A.V."/>
            <person name="Kokryatskaya N.M."/>
            <person name="Pimenov N.V."/>
            <person name="Ravin N.V."/>
        </authorList>
    </citation>
    <scope>NUCLEOTIDE SEQUENCE [LARGE SCALE GENOMIC DNA]</scope>
</reference>
<keyword evidence="5 6" id="KW-0472">Membrane</keyword>
<dbReference type="AlphaFoldDB" id="A0A7D6BG51"/>
<dbReference type="EMBL" id="CP058998">
    <property type="protein sequence ID" value="QLJ52255.1"/>
    <property type="molecule type" value="Genomic_DNA"/>
</dbReference>
<name>A0A7D6BG51_FERL1</name>
<dbReference type="GO" id="GO:0005886">
    <property type="term" value="C:plasma membrane"/>
    <property type="evidence" value="ECO:0007669"/>
    <property type="project" value="UniProtKB-SubCell"/>
</dbReference>
<protein>
    <recommendedName>
        <fullName evidence="7">Phage shock protein PspC N-terminal domain-containing protein</fullName>
    </recommendedName>
</protein>
<dbReference type="PANTHER" id="PTHR33885:SF3">
    <property type="entry name" value="PHAGE SHOCK PROTEIN C"/>
    <property type="match status" value="1"/>
</dbReference>
<keyword evidence="2" id="KW-1003">Cell membrane</keyword>
<feature type="transmembrane region" description="Helical" evidence="6">
    <location>
        <begin position="39"/>
        <end position="61"/>
    </location>
</feature>
<dbReference type="InterPro" id="IPR052027">
    <property type="entry name" value="PspC"/>
</dbReference>
<organism evidence="8 9">
    <name type="scientific">Fermentimicrarchaeum limneticum</name>
    <dbReference type="NCBI Taxonomy" id="2795018"/>
    <lineage>
        <taxon>Archaea</taxon>
        <taxon>Candidatus Micrarchaeota</taxon>
        <taxon>Candidatus Fermentimicrarchaeales</taxon>
        <taxon>Candidatus Fermentimicrarchaeaceae</taxon>
        <taxon>Candidatus Fermentimicrarchaeum</taxon>
    </lineage>
</organism>
<evidence type="ECO:0000256" key="2">
    <source>
        <dbReference type="ARBA" id="ARBA00022475"/>
    </source>
</evidence>
<evidence type="ECO:0000256" key="4">
    <source>
        <dbReference type="ARBA" id="ARBA00022989"/>
    </source>
</evidence>